<dbReference type="Gene3D" id="2.60.120.10">
    <property type="entry name" value="Jelly Rolls"/>
    <property type="match status" value="1"/>
</dbReference>
<dbReference type="InterPro" id="IPR000595">
    <property type="entry name" value="cNMP-bd_dom"/>
</dbReference>
<dbReference type="PROSITE" id="PS50042">
    <property type="entry name" value="CNMP_BINDING_3"/>
    <property type="match status" value="1"/>
</dbReference>
<dbReference type="CDD" id="cd00038">
    <property type="entry name" value="CAP_ED"/>
    <property type="match status" value="1"/>
</dbReference>
<organism evidence="1 2">
    <name type="scientific">Fasciola hepatica</name>
    <name type="common">Liver fluke</name>
    <dbReference type="NCBI Taxonomy" id="6192"/>
    <lineage>
        <taxon>Eukaryota</taxon>
        <taxon>Metazoa</taxon>
        <taxon>Spiralia</taxon>
        <taxon>Lophotrochozoa</taxon>
        <taxon>Platyhelminthes</taxon>
        <taxon>Trematoda</taxon>
        <taxon>Digenea</taxon>
        <taxon>Plagiorchiida</taxon>
        <taxon>Echinostomata</taxon>
        <taxon>Echinostomatoidea</taxon>
        <taxon>Fasciolidae</taxon>
        <taxon>Fasciola</taxon>
    </lineage>
</organism>
<dbReference type="GO" id="GO:0005085">
    <property type="term" value="F:guanyl-nucleotide exchange factor activity"/>
    <property type="evidence" value="ECO:0007669"/>
    <property type="project" value="InterPro"/>
</dbReference>
<accession>A0A2H1CJ60</accession>
<evidence type="ECO:0000313" key="2">
    <source>
        <dbReference type="Proteomes" id="UP000230066"/>
    </source>
</evidence>
<dbReference type="InterPro" id="IPR023578">
    <property type="entry name" value="Ras_GEF_dom_sf"/>
</dbReference>
<dbReference type="SUPFAM" id="SSF48366">
    <property type="entry name" value="Ras GEF"/>
    <property type="match status" value="1"/>
</dbReference>
<dbReference type="InterPro" id="IPR000651">
    <property type="entry name" value="Ras-like_Gua-exchang_fac_N"/>
</dbReference>
<dbReference type="SUPFAM" id="SSF54236">
    <property type="entry name" value="Ubiquitin-like"/>
    <property type="match status" value="1"/>
</dbReference>
<proteinExistence type="predicted"/>
<dbReference type="AlphaFoldDB" id="A0A2H1CJ60"/>
<dbReference type="InterPro" id="IPR014710">
    <property type="entry name" value="RmlC-like_jellyroll"/>
</dbReference>
<gene>
    <name evidence="1" type="ORF">D915_003204</name>
</gene>
<dbReference type="PANTHER" id="PTHR23113">
    <property type="entry name" value="GUANINE NUCLEOTIDE EXCHANGE FACTOR"/>
    <property type="match status" value="1"/>
</dbReference>
<dbReference type="PROSITE" id="PS50009">
    <property type="entry name" value="RASGEF_CAT"/>
    <property type="match status" value="1"/>
</dbReference>
<dbReference type="Proteomes" id="UP000230066">
    <property type="component" value="Unassembled WGS sequence"/>
</dbReference>
<dbReference type="Gene3D" id="1.10.840.10">
    <property type="entry name" value="Ras guanine-nucleotide exchange factors catalytic domain"/>
    <property type="match status" value="1"/>
</dbReference>
<dbReference type="Pfam" id="PF00027">
    <property type="entry name" value="cNMP_binding"/>
    <property type="match status" value="1"/>
</dbReference>
<dbReference type="SMART" id="SM00147">
    <property type="entry name" value="RasGEF"/>
    <property type="match status" value="1"/>
</dbReference>
<keyword evidence="2" id="KW-1185">Reference proteome</keyword>
<dbReference type="PANTHER" id="PTHR23113:SF327">
    <property type="entry name" value="EXCHANGE PROTEIN DIRECTLY ACTIVATED BY CAMP, ISOFORM E"/>
    <property type="match status" value="1"/>
</dbReference>
<dbReference type="InterPro" id="IPR029071">
    <property type="entry name" value="Ubiquitin-like_domsf"/>
</dbReference>
<dbReference type="GO" id="GO:0007265">
    <property type="term" value="P:Ras protein signal transduction"/>
    <property type="evidence" value="ECO:0007669"/>
    <property type="project" value="TreeGrafter"/>
</dbReference>
<protein>
    <submittedName>
        <fullName evidence="1">Rap guanine nucleotide exchange factor 4</fullName>
    </submittedName>
</protein>
<dbReference type="InterPro" id="IPR008937">
    <property type="entry name" value="Ras-like_GEF"/>
</dbReference>
<dbReference type="GO" id="GO:0005886">
    <property type="term" value="C:plasma membrane"/>
    <property type="evidence" value="ECO:0007669"/>
    <property type="project" value="TreeGrafter"/>
</dbReference>
<dbReference type="SUPFAM" id="SSF51206">
    <property type="entry name" value="cAMP-binding domain-like"/>
    <property type="match status" value="1"/>
</dbReference>
<dbReference type="Gene3D" id="3.10.20.90">
    <property type="entry name" value="Phosphatidylinositol 3-kinase Catalytic Subunit, Chain A, domain 1"/>
    <property type="match status" value="1"/>
</dbReference>
<dbReference type="InterPro" id="IPR001895">
    <property type="entry name" value="RASGEF_cat_dom"/>
</dbReference>
<dbReference type="Gene3D" id="1.20.870.10">
    <property type="entry name" value="Son of sevenless (SoS) protein Chain: S domain 1"/>
    <property type="match status" value="1"/>
</dbReference>
<dbReference type="Pfam" id="PF00617">
    <property type="entry name" value="RasGEF"/>
    <property type="match status" value="1"/>
</dbReference>
<dbReference type="PROSITE" id="PS50212">
    <property type="entry name" value="RASGEF_NTER"/>
    <property type="match status" value="1"/>
</dbReference>
<dbReference type="SMART" id="SM00100">
    <property type="entry name" value="cNMP"/>
    <property type="match status" value="1"/>
</dbReference>
<sequence length="1157" mass="130395">MTLCSVQNVDSDKHLLMTANYSTPISHLSDGKPVNFGTLDASQNSVRMSQLQLLKHSMYSDTCVHSDHNGNQTKITEPCSDSSVGLDATPQWIIRACRGLWEQIYAQMDEKSKAAGDGIQKWQPSGSNLVTGLIQVCGKSDRLLATGVWQILVDESVIGPVDDGSPTKRTDCEFIDRDDVLYRCTCSLESAESFIHDSIIIPEDRDEMGSSSAPEDKTLTRSPPLTPTLVGFRLDSLELDDKPQPENKLLLLIDRLYDQASEAIFRRVLQKKPATRTQKELDFVFHELHLVPALSGLSRNVRRELSRCLLYEIHPEAGITVFSQGDPGTSWYIIHRGSVWVYVKGQGPVCRLSEGDDFGKLALVTGAPRAASIVLAENNCHFLKVQKDDFDRILRDVEANIVRLKEQESDVLILERLLDTDGLKSNDSSPSHKEEHLGKKSSNSRRFINYSIKAGTTEKIVQHLLDVRLGGMEQQVDILLDSEKTPICLCPRPFIGADSTFEDFILTYSLFTTEETLFDLLMVYAQSNVDSSSPDAVLYVDRVLVFLYSWCQCIGLALFAKIIHVYGFLKQLQKYIDRRFPSSVQSKITSRILLECEAILLKVNVNSSGNSILNAQGKDLVPTSTETTIVRSSSVTDVTTATTSTVTKTTTTTNSLPVSSTTVPLLIRRSTSSRMRFTRIRPPGLSSSKVPDSQSRCTTTGQFCRQQKFKECATSFSHVDVYPPVIGHCIFLPNTLPFSDRLHLIKFPVYFEGGRKKHWLSMPLGCTVAEIKQELSQYLPSTEDISLYKLVEVSSKGDRLVFEDWERGVVLGLSPNSCLFMAPADKVQSLVPLPVQLAVAMNFLENHDLERPQLNQDLHHKDIKSSSPLLRRMASTGATLRALDELSVNEVATILTMTSVRVAVCIGSQELINYTLGSKKSDSSSAHIRLLISHFSLIHMWTITQLVTSTSINRRAQLLKKFIKIADRLIDAPFYDQHTCFAILLGLHSSPVARLTHTWERVPMRWRRVYFNRLVPLIDPARNHRAARTWTVSTLPPHLPFLALILKDLRFAQDANETYYSERTGSVRLINFDKMRLISQSLRLWNRAMSGYEYLHPQINKLRTPCQLDHIQTELGLLQKMNELQLNHLHLFFENLECIDNIRLLTQLSLRLEPKRC</sequence>
<dbReference type="EMBL" id="JXXN02000959">
    <property type="protein sequence ID" value="THD25864.1"/>
    <property type="molecule type" value="Genomic_DNA"/>
</dbReference>
<dbReference type="InterPro" id="IPR036964">
    <property type="entry name" value="RASGEF_cat_dom_sf"/>
</dbReference>
<comment type="caution">
    <text evidence="1">The sequence shown here is derived from an EMBL/GenBank/DDBJ whole genome shotgun (WGS) entry which is preliminary data.</text>
</comment>
<name>A0A2H1CJ60_FASHE</name>
<dbReference type="InterPro" id="IPR018490">
    <property type="entry name" value="cNMP-bd_dom_sf"/>
</dbReference>
<evidence type="ECO:0000313" key="1">
    <source>
        <dbReference type="EMBL" id="THD25864.1"/>
    </source>
</evidence>
<dbReference type="PRINTS" id="PR00103">
    <property type="entry name" value="CAMPKINASE"/>
</dbReference>
<reference evidence="1" key="1">
    <citation type="submission" date="2019-03" db="EMBL/GenBank/DDBJ databases">
        <title>Improved annotation for the trematode Fasciola hepatica.</title>
        <authorList>
            <person name="Choi Y.-J."/>
            <person name="Martin J."/>
            <person name="Mitreva M."/>
        </authorList>
    </citation>
    <scope>NUCLEOTIDE SEQUENCE [LARGE SCALE GENOMIC DNA]</scope>
</reference>